<dbReference type="Proteomes" id="UP000609323">
    <property type="component" value="Unassembled WGS sequence"/>
</dbReference>
<accession>A0ABQ1FSU5</accession>
<evidence type="ECO:0000313" key="2">
    <source>
        <dbReference type="Proteomes" id="UP000609323"/>
    </source>
</evidence>
<keyword evidence="2" id="KW-1185">Reference proteome</keyword>
<reference evidence="2" key="1">
    <citation type="journal article" date="2019" name="Int. J. Syst. Evol. Microbiol.">
        <title>The Global Catalogue of Microorganisms (GCM) 10K type strain sequencing project: providing services to taxonomists for standard genome sequencing and annotation.</title>
        <authorList>
            <consortium name="The Broad Institute Genomics Platform"/>
            <consortium name="The Broad Institute Genome Sequencing Center for Infectious Disease"/>
            <person name="Wu L."/>
            <person name="Ma J."/>
        </authorList>
    </citation>
    <scope>NUCLEOTIDE SEQUENCE [LARGE SCALE GENOMIC DNA]</scope>
    <source>
        <strain evidence="2">CGMCC 1.15044</strain>
    </source>
</reference>
<protein>
    <submittedName>
        <fullName evidence="1">Uncharacterized protein</fullName>
    </submittedName>
</protein>
<dbReference type="EMBL" id="BMHF01000002">
    <property type="protein sequence ID" value="GGA26994.1"/>
    <property type="molecule type" value="Genomic_DNA"/>
</dbReference>
<comment type="caution">
    <text evidence="1">The sequence shown here is derived from an EMBL/GenBank/DDBJ whole genome shotgun (WGS) entry which is preliminary data.</text>
</comment>
<name>A0ABQ1FSU5_9BACL</name>
<evidence type="ECO:0000313" key="1">
    <source>
        <dbReference type="EMBL" id="GGA26994.1"/>
    </source>
</evidence>
<organism evidence="1 2">
    <name type="scientific">Paenibacillus physcomitrellae</name>
    <dbReference type="NCBI Taxonomy" id="1619311"/>
    <lineage>
        <taxon>Bacteria</taxon>
        <taxon>Bacillati</taxon>
        <taxon>Bacillota</taxon>
        <taxon>Bacilli</taxon>
        <taxon>Bacillales</taxon>
        <taxon>Paenibacillaceae</taxon>
        <taxon>Paenibacillus</taxon>
    </lineage>
</organism>
<proteinExistence type="predicted"/>
<gene>
    <name evidence="1" type="ORF">GCM10010917_09780</name>
</gene>
<sequence>MNKLLPFVYAHFPRNTIKTKYNTGYREAALSDYFQSEFQFFGVQSPLNYLP</sequence>